<feature type="transmembrane region" description="Helical" evidence="1">
    <location>
        <begin position="20"/>
        <end position="41"/>
    </location>
</feature>
<evidence type="ECO:0000313" key="3">
    <source>
        <dbReference type="EMBL" id="RRD30771.1"/>
    </source>
</evidence>
<dbReference type="AlphaFoldDB" id="A0A3P1V9F4"/>
<keyword evidence="1" id="KW-0812">Transmembrane</keyword>
<gene>
    <name evidence="3" type="ORF">EII10_01255</name>
</gene>
<proteinExistence type="predicted"/>
<accession>A0A3P1V9F4</accession>
<dbReference type="Proteomes" id="UP000271272">
    <property type="component" value="Unassembled WGS sequence"/>
</dbReference>
<dbReference type="RefSeq" id="WP_124932684.1">
    <property type="nucleotide sequence ID" value="NZ_RQZC01000001.1"/>
</dbReference>
<dbReference type="EMBL" id="RQZC01000001">
    <property type="protein sequence ID" value="RRD30771.1"/>
    <property type="molecule type" value="Genomic_DNA"/>
</dbReference>
<keyword evidence="4" id="KW-1185">Reference proteome</keyword>
<organism evidence="3 4">
    <name type="scientific">Actinomyces bowdenii</name>
    <dbReference type="NCBI Taxonomy" id="131109"/>
    <lineage>
        <taxon>Bacteria</taxon>
        <taxon>Bacillati</taxon>
        <taxon>Actinomycetota</taxon>
        <taxon>Actinomycetes</taxon>
        <taxon>Actinomycetales</taxon>
        <taxon>Actinomycetaceae</taxon>
        <taxon>Actinomyces</taxon>
    </lineage>
</organism>
<keyword evidence="1" id="KW-0472">Membrane</keyword>
<protein>
    <submittedName>
        <fullName evidence="3">Pilus assembly protein</fullName>
    </submittedName>
</protein>
<sequence length="125" mass="13359">MSLRQHRADRRHRERGSLSVELAIAIPIIVLVTLFVVQGFLAVSVISSAQTAARDGARAAMTRSASVEGAVAEALPDWVVTESVSRSCPGENCVAVTVRMPVGIPWITSEELTVTRSASFPRGES</sequence>
<dbReference type="OrthoDB" id="3258496at2"/>
<comment type="caution">
    <text evidence="3">The sequence shown here is derived from an EMBL/GenBank/DDBJ whole genome shotgun (WGS) entry which is preliminary data.</text>
</comment>
<evidence type="ECO:0000259" key="2">
    <source>
        <dbReference type="Pfam" id="PF07811"/>
    </source>
</evidence>
<dbReference type="Pfam" id="PF07811">
    <property type="entry name" value="TadE"/>
    <property type="match status" value="1"/>
</dbReference>
<feature type="domain" description="TadE-like" evidence="2">
    <location>
        <begin position="16"/>
        <end position="58"/>
    </location>
</feature>
<evidence type="ECO:0000313" key="4">
    <source>
        <dbReference type="Proteomes" id="UP000271272"/>
    </source>
</evidence>
<keyword evidence="1" id="KW-1133">Transmembrane helix</keyword>
<dbReference type="InterPro" id="IPR012495">
    <property type="entry name" value="TadE-like_dom"/>
</dbReference>
<evidence type="ECO:0000256" key="1">
    <source>
        <dbReference type="SAM" id="Phobius"/>
    </source>
</evidence>
<name>A0A3P1V9F4_9ACTO</name>
<reference evidence="3 4" key="1">
    <citation type="submission" date="2018-11" db="EMBL/GenBank/DDBJ databases">
        <title>Genomes From Bacteria Associated with the Canine Oral Cavity: a Test Case for Automated Genome-Based Taxonomic Assignment.</title>
        <authorList>
            <person name="Coil D.A."/>
            <person name="Jospin G."/>
            <person name="Darling A.E."/>
            <person name="Wallis C."/>
            <person name="Davis I.J."/>
            <person name="Harris S."/>
            <person name="Eisen J.A."/>
            <person name="Holcombe L.J."/>
            <person name="O'Flynn C."/>
        </authorList>
    </citation>
    <scope>NUCLEOTIDE SEQUENCE [LARGE SCALE GENOMIC DNA]</scope>
    <source>
        <strain evidence="3 4">OH5050</strain>
    </source>
</reference>